<accession>A0A9D7AH32</accession>
<keyword evidence="4" id="KW-1185">Reference proteome</keyword>
<dbReference type="Pfam" id="PF11392">
    <property type="entry name" value="AllH"/>
    <property type="match status" value="1"/>
</dbReference>
<gene>
    <name evidence="2" type="ORF">I2492_06215</name>
    <name evidence="1" type="ORF">I2493_06215</name>
</gene>
<dbReference type="InterPro" id="IPR021530">
    <property type="entry name" value="AllH-like"/>
</dbReference>
<dbReference type="EMBL" id="JADRCQ010000001">
    <property type="protein sequence ID" value="MBK5072604.1"/>
    <property type="molecule type" value="Genomic_DNA"/>
</dbReference>
<organism evidence="2 3">
    <name type="scientific">Limnobaculum xujianqingii</name>
    <dbReference type="NCBI Taxonomy" id="2738837"/>
    <lineage>
        <taxon>Bacteria</taxon>
        <taxon>Pseudomonadati</taxon>
        <taxon>Pseudomonadota</taxon>
        <taxon>Gammaproteobacteria</taxon>
        <taxon>Enterobacterales</taxon>
        <taxon>Budviciaceae</taxon>
        <taxon>Limnobaculum</taxon>
    </lineage>
</organism>
<dbReference type="Proteomes" id="UP001296969">
    <property type="component" value="Unassembled WGS sequence"/>
</dbReference>
<evidence type="ECO:0000313" key="2">
    <source>
        <dbReference type="EMBL" id="MBK5175913.1"/>
    </source>
</evidence>
<evidence type="ECO:0000313" key="4">
    <source>
        <dbReference type="Proteomes" id="UP001296969"/>
    </source>
</evidence>
<comment type="caution">
    <text evidence="2">The sequence shown here is derived from an EMBL/GenBank/DDBJ whole genome shotgun (WGS) entry which is preliminary data.</text>
</comment>
<dbReference type="EMBL" id="JADRCP010000001">
    <property type="protein sequence ID" value="MBK5175913.1"/>
    <property type="molecule type" value="Genomic_DNA"/>
</dbReference>
<proteinExistence type="predicted"/>
<reference evidence="2 4" key="1">
    <citation type="submission" date="2020-11" db="EMBL/GenBank/DDBJ databases">
        <title>Insectihabitans protaetiae gen. nov. sp. nov. and Insectihabitans allomyrinae sp. nov., isolated from larvae of Protaetia brevitarsis seulensis and Allomyrina dichotoma, respectively.</title>
        <authorList>
            <person name="Lee S.D."/>
            <person name="Byeon Y.-S."/>
            <person name="Kim S.-M."/>
            <person name="Yang H.L."/>
            <person name="Kim I.S."/>
        </authorList>
    </citation>
    <scope>NUCLEOTIDE SEQUENCE</scope>
    <source>
        <strain evidence="2">CWB-B4</strain>
        <strain evidence="1 4">CWB-B43</strain>
    </source>
</reference>
<evidence type="ECO:0000313" key="1">
    <source>
        <dbReference type="EMBL" id="MBK5072604.1"/>
    </source>
</evidence>
<protein>
    <submittedName>
        <fullName evidence="2">DUF2877 domain-containing protein</fullName>
    </submittedName>
</protein>
<dbReference type="AlphaFoldDB" id="A0A9D7AH32"/>
<dbReference type="RefSeq" id="WP_228397657.1">
    <property type="nucleotide sequence ID" value="NZ_JADRCP010000001.1"/>
</dbReference>
<dbReference type="Proteomes" id="UP000807542">
    <property type="component" value="Unassembled WGS sequence"/>
</dbReference>
<sequence length="295" mass="32714">MGEINMPRFTLAVSAFSPLQPDKLTCHSRFSQAINLQNTKGELLTLHRYGHGFSPMGWLLRTEDFDQLYQQLKVGDPLTMQRNRLCTPYGFTIFPQRYIKLRLPILSPVVWHNLSTLLLSKTHSTGLLGNLNKAVSTSSPLIADIHQQLTNWFQGQSPHCPSIIGLGPGLTPSGDDMLIGAMAILHCIPESANYLPQRPLIDGSIKALSLLTTEVSACYLHHATLGHYSSSLTHLLHCLARSSPMTKHAVDKVLQHGHTSGADTLLGMHIALCWLRLNFQKDLCYARSGNITNVY</sequence>
<name>A0A9D7AH32_9GAMM</name>
<evidence type="ECO:0000313" key="3">
    <source>
        <dbReference type="Proteomes" id="UP000807542"/>
    </source>
</evidence>